<dbReference type="OrthoDB" id="1798464at2759"/>
<sequence length="82" mass="9183">MSRWCLKRVRGWCCNSKGDAHVVIKGDEEWMEAHLTMVNYVDIAAHILCTTVIAGIDNDGVSKMIVDVSYFSSLSKFPSLTM</sequence>
<keyword evidence="2" id="KW-1185">Reference proteome</keyword>
<evidence type="ECO:0000313" key="2">
    <source>
        <dbReference type="Proteomes" id="UP000626092"/>
    </source>
</evidence>
<gene>
    <name evidence="1" type="ORF">RHSIM_Rhsim06G0121600</name>
</gene>
<evidence type="ECO:0000313" key="1">
    <source>
        <dbReference type="EMBL" id="KAF7141150.1"/>
    </source>
</evidence>
<accession>A0A834LN54</accession>
<comment type="caution">
    <text evidence="1">The sequence shown here is derived from an EMBL/GenBank/DDBJ whole genome shotgun (WGS) entry which is preliminary data.</text>
</comment>
<dbReference type="EMBL" id="WJXA01000006">
    <property type="protein sequence ID" value="KAF7141150.1"/>
    <property type="molecule type" value="Genomic_DNA"/>
</dbReference>
<organism evidence="1 2">
    <name type="scientific">Rhododendron simsii</name>
    <name type="common">Sims's rhododendron</name>
    <dbReference type="NCBI Taxonomy" id="118357"/>
    <lineage>
        <taxon>Eukaryota</taxon>
        <taxon>Viridiplantae</taxon>
        <taxon>Streptophyta</taxon>
        <taxon>Embryophyta</taxon>
        <taxon>Tracheophyta</taxon>
        <taxon>Spermatophyta</taxon>
        <taxon>Magnoliopsida</taxon>
        <taxon>eudicotyledons</taxon>
        <taxon>Gunneridae</taxon>
        <taxon>Pentapetalae</taxon>
        <taxon>asterids</taxon>
        <taxon>Ericales</taxon>
        <taxon>Ericaceae</taxon>
        <taxon>Ericoideae</taxon>
        <taxon>Rhodoreae</taxon>
        <taxon>Rhododendron</taxon>
    </lineage>
</organism>
<name>A0A834LN54_RHOSS</name>
<reference evidence="1" key="1">
    <citation type="submission" date="2019-11" db="EMBL/GenBank/DDBJ databases">
        <authorList>
            <person name="Liu Y."/>
            <person name="Hou J."/>
            <person name="Li T.-Q."/>
            <person name="Guan C.-H."/>
            <person name="Wu X."/>
            <person name="Wu H.-Z."/>
            <person name="Ling F."/>
            <person name="Zhang R."/>
            <person name="Shi X.-G."/>
            <person name="Ren J.-P."/>
            <person name="Chen E.-F."/>
            <person name="Sun J.-M."/>
        </authorList>
    </citation>
    <scope>NUCLEOTIDE SEQUENCE</scope>
    <source>
        <strain evidence="1">Adult_tree_wgs_1</strain>
        <tissue evidence="1">Leaves</tissue>
    </source>
</reference>
<protein>
    <submittedName>
        <fullName evidence="1">Uncharacterized protein</fullName>
    </submittedName>
</protein>
<proteinExistence type="predicted"/>
<dbReference type="AlphaFoldDB" id="A0A834LN54"/>
<dbReference type="Proteomes" id="UP000626092">
    <property type="component" value="Unassembled WGS sequence"/>
</dbReference>